<dbReference type="OrthoDB" id="75550at2759"/>
<sequence length="367" mass="41405">MASFRQARGSKVISVVEEDSALVKVFEDQAVVERWPCLGTTTVCFLALLFQEDYQVGVALPGMSDRIVDAKKFIGTTVPKSSWNEASQNAVQRRVYDVVSVLVSCNLILTSATPTLSLESSLDIADKNYQRKHVRFNYDIFTNPRSLFATCDDEIPPWNFKTSPNVLFCNRRETFCECQSPIVKSIQDRLATPPWQIVHTGMAHNSSFFSPGAVQVTDTRRREKTNGIPSPFGGYERVATKCFAFSNSLLRSSAKCPQSVQQASRAHEFFSPIGREPLETNEWCDESLKQLGLFEALPTEDKIDWKLNEQFKDNYRELWGSPAALHPPVQNPAQQFWVDTVEVKVADIECHDVLNDNTTTPISNFFI</sequence>
<keyword evidence="2" id="KW-1185">Reference proteome</keyword>
<gene>
    <name evidence="1" type="ORF">Plil01_000235200</name>
</gene>
<evidence type="ECO:0000313" key="2">
    <source>
        <dbReference type="Proteomes" id="UP001165083"/>
    </source>
</evidence>
<evidence type="ECO:0000313" key="1">
    <source>
        <dbReference type="EMBL" id="GMF11670.1"/>
    </source>
</evidence>
<accession>A0A9W6WNR5</accession>
<comment type="caution">
    <text evidence="1">The sequence shown here is derived from an EMBL/GenBank/DDBJ whole genome shotgun (WGS) entry which is preliminary data.</text>
</comment>
<organism evidence="1 2">
    <name type="scientific">Phytophthora lilii</name>
    <dbReference type="NCBI Taxonomy" id="2077276"/>
    <lineage>
        <taxon>Eukaryota</taxon>
        <taxon>Sar</taxon>
        <taxon>Stramenopiles</taxon>
        <taxon>Oomycota</taxon>
        <taxon>Peronosporomycetes</taxon>
        <taxon>Peronosporales</taxon>
        <taxon>Peronosporaceae</taxon>
        <taxon>Phytophthora</taxon>
    </lineage>
</organism>
<protein>
    <submittedName>
        <fullName evidence="1">Unnamed protein product</fullName>
    </submittedName>
</protein>
<reference evidence="1" key="1">
    <citation type="submission" date="2023-04" db="EMBL/GenBank/DDBJ databases">
        <title>Phytophthora lilii NBRC 32176.</title>
        <authorList>
            <person name="Ichikawa N."/>
            <person name="Sato H."/>
            <person name="Tonouchi N."/>
        </authorList>
    </citation>
    <scope>NUCLEOTIDE SEQUENCE</scope>
    <source>
        <strain evidence="1">NBRC 32176</strain>
    </source>
</reference>
<dbReference type="EMBL" id="BSXW01000082">
    <property type="protein sequence ID" value="GMF11670.1"/>
    <property type="molecule type" value="Genomic_DNA"/>
</dbReference>
<name>A0A9W6WNR5_9STRA</name>
<dbReference type="AlphaFoldDB" id="A0A9W6WNR5"/>
<dbReference type="Proteomes" id="UP001165083">
    <property type="component" value="Unassembled WGS sequence"/>
</dbReference>
<proteinExistence type="predicted"/>